<keyword evidence="3" id="KW-1003">Cell membrane</keyword>
<protein>
    <submittedName>
        <fullName evidence="18">Penicillin-binding protein 2</fullName>
        <ecNumber evidence="18">3.4.16.4</ecNumber>
    </submittedName>
</protein>
<evidence type="ECO:0000256" key="6">
    <source>
        <dbReference type="ARBA" id="ARBA00022670"/>
    </source>
</evidence>
<dbReference type="GO" id="GO:0005886">
    <property type="term" value="C:plasma membrane"/>
    <property type="evidence" value="ECO:0007669"/>
    <property type="project" value="UniProtKB-SubCell"/>
</dbReference>
<dbReference type="RefSeq" id="WP_150413942.1">
    <property type="nucleotide sequence ID" value="NZ_VYQF01000001.1"/>
</dbReference>
<keyword evidence="12 15" id="KW-0472">Membrane</keyword>
<evidence type="ECO:0000256" key="4">
    <source>
        <dbReference type="ARBA" id="ARBA00022519"/>
    </source>
</evidence>
<dbReference type="InterPro" id="IPR017790">
    <property type="entry name" value="Penicillin-binding_protein_2"/>
</dbReference>
<evidence type="ECO:0000256" key="1">
    <source>
        <dbReference type="ARBA" id="ARBA00004167"/>
    </source>
</evidence>
<feature type="compositionally biased region" description="Basic and acidic residues" evidence="14">
    <location>
        <begin position="694"/>
        <end position="707"/>
    </location>
</feature>
<evidence type="ECO:0000256" key="2">
    <source>
        <dbReference type="ARBA" id="ARBA00004236"/>
    </source>
</evidence>
<dbReference type="GO" id="GO:0071972">
    <property type="term" value="F:peptidoglycan L,D-transpeptidase activity"/>
    <property type="evidence" value="ECO:0007669"/>
    <property type="project" value="TreeGrafter"/>
</dbReference>
<evidence type="ECO:0000256" key="12">
    <source>
        <dbReference type="ARBA" id="ARBA00023136"/>
    </source>
</evidence>
<dbReference type="GO" id="GO:0006508">
    <property type="term" value="P:proteolysis"/>
    <property type="evidence" value="ECO:0007669"/>
    <property type="project" value="UniProtKB-KW"/>
</dbReference>
<evidence type="ECO:0000256" key="5">
    <source>
        <dbReference type="ARBA" id="ARBA00022645"/>
    </source>
</evidence>
<feature type="transmembrane region" description="Helical" evidence="15">
    <location>
        <begin position="12"/>
        <end position="30"/>
    </location>
</feature>
<dbReference type="AlphaFoldDB" id="A0A5J5INA9"/>
<feature type="region of interest" description="Disordered" evidence="14">
    <location>
        <begin position="694"/>
        <end position="713"/>
    </location>
</feature>
<dbReference type="InterPro" id="IPR005311">
    <property type="entry name" value="PBP_dimer"/>
</dbReference>
<dbReference type="SUPFAM" id="SSF56519">
    <property type="entry name" value="Penicillin binding protein dimerisation domain"/>
    <property type="match status" value="1"/>
</dbReference>
<dbReference type="GO" id="GO:0071555">
    <property type="term" value="P:cell wall organization"/>
    <property type="evidence" value="ECO:0007669"/>
    <property type="project" value="UniProtKB-KW"/>
</dbReference>
<dbReference type="GO" id="GO:0008360">
    <property type="term" value="P:regulation of cell shape"/>
    <property type="evidence" value="ECO:0007669"/>
    <property type="project" value="UniProtKB-KW"/>
</dbReference>
<keyword evidence="8 18" id="KW-0378">Hydrolase</keyword>
<dbReference type="PANTHER" id="PTHR30627">
    <property type="entry name" value="PEPTIDOGLYCAN D,D-TRANSPEPTIDASE"/>
    <property type="match status" value="1"/>
</dbReference>
<name>A0A5J5INA9_9BACT</name>
<dbReference type="Gene3D" id="3.30.1390.30">
    <property type="entry name" value="Penicillin-binding protein 2a, domain 3"/>
    <property type="match status" value="1"/>
</dbReference>
<evidence type="ECO:0000256" key="3">
    <source>
        <dbReference type="ARBA" id="ARBA00022475"/>
    </source>
</evidence>
<accession>A0A5J5INA9</accession>
<gene>
    <name evidence="18" type="primary">mrdA</name>
    <name evidence="18" type="ORF">FW778_07290</name>
</gene>
<comment type="caution">
    <text evidence="18">The sequence shown here is derived from an EMBL/GenBank/DDBJ whole genome shotgun (WGS) entry which is preliminary data.</text>
</comment>
<feature type="region of interest" description="Disordered" evidence="14">
    <location>
        <begin position="649"/>
        <end position="689"/>
    </location>
</feature>
<feature type="domain" description="Penicillin-binding protein transpeptidase" evidence="16">
    <location>
        <begin position="259"/>
        <end position="588"/>
    </location>
</feature>
<comment type="subcellular location">
    <subcellularLocation>
        <location evidence="2">Cell membrane</location>
    </subcellularLocation>
    <subcellularLocation>
        <location evidence="1">Membrane</location>
        <topology evidence="1">Single-pass membrane protein</topology>
    </subcellularLocation>
</comment>
<evidence type="ECO:0000256" key="11">
    <source>
        <dbReference type="ARBA" id="ARBA00022989"/>
    </source>
</evidence>
<dbReference type="Pfam" id="PF03717">
    <property type="entry name" value="PBP_dimer"/>
    <property type="match status" value="1"/>
</dbReference>
<dbReference type="Gene3D" id="3.40.710.10">
    <property type="entry name" value="DD-peptidase/beta-lactamase superfamily"/>
    <property type="match status" value="1"/>
</dbReference>
<keyword evidence="9" id="KW-0133">Cell shape</keyword>
<dbReference type="GO" id="GO:0008658">
    <property type="term" value="F:penicillin binding"/>
    <property type="evidence" value="ECO:0007669"/>
    <property type="project" value="InterPro"/>
</dbReference>
<evidence type="ECO:0000256" key="14">
    <source>
        <dbReference type="SAM" id="MobiDB-lite"/>
    </source>
</evidence>
<keyword evidence="10" id="KW-0573">Peptidoglycan synthesis</keyword>
<evidence type="ECO:0000256" key="15">
    <source>
        <dbReference type="SAM" id="Phobius"/>
    </source>
</evidence>
<dbReference type="InterPro" id="IPR036138">
    <property type="entry name" value="PBP_dimer_sf"/>
</dbReference>
<keyword evidence="19" id="KW-1185">Reference proteome</keyword>
<keyword evidence="7 15" id="KW-0812">Transmembrane</keyword>
<keyword evidence="11 15" id="KW-1133">Transmembrane helix</keyword>
<evidence type="ECO:0000256" key="7">
    <source>
        <dbReference type="ARBA" id="ARBA00022692"/>
    </source>
</evidence>
<dbReference type="Pfam" id="PF00905">
    <property type="entry name" value="Transpeptidase"/>
    <property type="match status" value="1"/>
</dbReference>
<dbReference type="NCBIfam" id="TIGR03423">
    <property type="entry name" value="pbp2_mrdA"/>
    <property type="match status" value="1"/>
</dbReference>
<dbReference type="GO" id="GO:0009252">
    <property type="term" value="P:peptidoglycan biosynthetic process"/>
    <property type="evidence" value="ECO:0007669"/>
    <property type="project" value="UniProtKB-KW"/>
</dbReference>
<evidence type="ECO:0000256" key="10">
    <source>
        <dbReference type="ARBA" id="ARBA00022984"/>
    </source>
</evidence>
<dbReference type="Gene3D" id="3.90.1310.10">
    <property type="entry name" value="Penicillin-binding protein 2a (Domain 2)"/>
    <property type="match status" value="1"/>
</dbReference>
<keyword evidence="5 18" id="KW-0121">Carboxypeptidase</keyword>
<organism evidence="18 19">
    <name type="scientific">Ginsengibacter hankyongi</name>
    <dbReference type="NCBI Taxonomy" id="2607284"/>
    <lineage>
        <taxon>Bacteria</taxon>
        <taxon>Pseudomonadati</taxon>
        <taxon>Bacteroidota</taxon>
        <taxon>Chitinophagia</taxon>
        <taxon>Chitinophagales</taxon>
        <taxon>Chitinophagaceae</taxon>
        <taxon>Ginsengibacter</taxon>
    </lineage>
</organism>
<dbReference type="SUPFAM" id="SSF56601">
    <property type="entry name" value="beta-lactamase/transpeptidase-like"/>
    <property type="match status" value="1"/>
</dbReference>
<reference evidence="18 19" key="1">
    <citation type="submission" date="2019-09" db="EMBL/GenBank/DDBJ databases">
        <title>Draft genome sequence of Ginsengibacter sp. BR5-29.</title>
        <authorList>
            <person name="Im W.-T."/>
        </authorList>
    </citation>
    <scope>NUCLEOTIDE SEQUENCE [LARGE SCALE GENOMIC DNA]</scope>
    <source>
        <strain evidence="18 19">BR5-29</strain>
    </source>
</reference>
<keyword evidence="6" id="KW-0645">Protease</keyword>
<dbReference type="EMBL" id="VYQF01000001">
    <property type="protein sequence ID" value="KAA9041813.1"/>
    <property type="molecule type" value="Genomic_DNA"/>
</dbReference>
<keyword evidence="4" id="KW-0997">Cell inner membrane</keyword>
<evidence type="ECO:0000259" key="16">
    <source>
        <dbReference type="Pfam" id="PF00905"/>
    </source>
</evidence>
<evidence type="ECO:0000256" key="8">
    <source>
        <dbReference type="ARBA" id="ARBA00022801"/>
    </source>
</evidence>
<evidence type="ECO:0000256" key="9">
    <source>
        <dbReference type="ARBA" id="ARBA00022960"/>
    </source>
</evidence>
<feature type="domain" description="Penicillin-binding protein dimerisation" evidence="17">
    <location>
        <begin position="51"/>
        <end position="220"/>
    </location>
</feature>
<evidence type="ECO:0000313" key="18">
    <source>
        <dbReference type="EMBL" id="KAA9041813.1"/>
    </source>
</evidence>
<evidence type="ECO:0000313" key="19">
    <source>
        <dbReference type="Proteomes" id="UP000326903"/>
    </source>
</evidence>
<dbReference type="InterPro" id="IPR050515">
    <property type="entry name" value="Beta-lactam/transpept"/>
</dbReference>
<dbReference type="InterPro" id="IPR001460">
    <property type="entry name" value="PCN-bd_Tpept"/>
</dbReference>
<proteinExistence type="predicted"/>
<dbReference type="PANTHER" id="PTHR30627:SF2">
    <property type="entry name" value="PEPTIDOGLYCAN D,D-TRANSPEPTIDASE MRDA"/>
    <property type="match status" value="1"/>
</dbReference>
<dbReference type="EC" id="3.4.16.4" evidence="18"/>
<evidence type="ECO:0000259" key="17">
    <source>
        <dbReference type="Pfam" id="PF03717"/>
    </source>
</evidence>
<keyword evidence="13" id="KW-0961">Cell wall biogenesis/degradation</keyword>
<evidence type="ECO:0000256" key="13">
    <source>
        <dbReference type="ARBA" id="ARBA00023316"/>
    </source>
</evidence>
<sequence>MSVFNQSRKNIIIAMFLFMALVIILRLLNLQVLNKKYSIMADEQGKFRKVIYPDRGILFDRNGKAILRNTIIYDLMVTPSKLKGMGLDTAALCHILDIDTAEFKKRIINAIIKNRSYRASVFEPLLPPEKIARINESMYKFVPAFYLQERPVRDYPFDAAGNILGYLSEVDSSFIKNHESDGYQVGDYAGRTGLERSYEKVLMGQRGIEFWKRDNKNRLTDRFDKGRYDTAAIPGKNLHLSLDINLQMLGEHLMENKIGAIVALDPKTGGVLAMISSPTYNPGLLAGAERRKHFADLLLDPRLPMINRTVNAYYSPGSTFKTLQALIGLQEGVITTSTRFLCTGAFYGCGKPMGCLDPGNFNLKGAIAVSCNTYFANVMQRVINNPQYGSVDSNLKVWDHYMYSFGLGHKLGIDIPTEKGGLIPTPRTYNRIYGDGHWNFCTFKSVSIGQGEVNVTPLQVANEMAYLANKGWYITPHLVDSIEGGDIYGLLDSFKEKHQPLSIPDTIFNAVHDGMQGVMETGTGSAAKVPGIVVCGKTGTVENYYKGVKQKSHAFFAAFAPRENPRIAIAVICENAGMGANSSAPIASLMIEQYLKDSIPEPDRKAKVEALANLNLMPARIYEAIRIRDSLRKVKNNSYNMEKGYIKSAKDTSEIEDDEDGADSLYKEKKPVEKNNSLTDTLPTKKDNAYFKPQREAILPERKKKSDISQLIK</sequence>
<dbReference type="Proteomes" id="UP000326903">
    <property type="component" value="Unassembled WGS sequence"/>
</dbReference>
<dbReference type="InterPro" id="IPR012338">
    <property type="entry name" value="Beta-lactam/transpept-like"/>
</dbReference>
<dbReference type="GO" id="GO:0009002">
    <property type="term" value="F:serine-type D-Ala-D-Ala carboxypeptidase activity"/>
    <property type="evidence" value="ECO:0007669"/>
    <property type="project" value="UniProtKB-EC"/>
</dbReference>